<dbReference type="InParanoid" id="A0A6P7GE84"/>
<evidence type="ECO:0000256" key="4">
    <source>
        <dbReference type="ARBA" id="ARBA00022786"/>
    </source>
</evidence>
<gene>
    <name evidence="7" type="primary">LOC114336284</name>
</gene>
<protein>
    <recommendedName>
        <fullName evidence="2">Ubiquitin-like-conjugating enzyme ATG10</fullName>
    </recommendedName>
    <alternativeName>
        <fullName evidence="6">Autophagy-related protein 10</fullName>
    </alternativeName>
</protein>
<evidence type="ECO:0000313" key="7">
    <source>
        <dbReference type="RefSeq" id="XP_028142425.1"/>
    </source>
</evidence>
<evidence type="ECO:0000256" key="3">
    <source>
        <dbReference type="ARBA" id="ARBA00022679"/>
    </source>
</evidence>
<dbReference type="GO" id="GO:0000422">
    <property type="term" value="P:autophagy of mitochondrion"/>
    <property type="evidence" value="ECO:0007669"/>
    <property type="project" value="TreeGrafter"/>
</dbReference>
<dbReference type="Pfam" id="PF03987">
    <property type="entry name" value="Autophagy_act_C"/>
    <property type="match status" value="1"/>
</dbReference>
<dbReference type="PANTHER" id="PTHR14957:SF1">
    <property type="entry name" value="UBIQUITIN-LIKE-CONJUGATING ENZYME ATG10"/>
    <property type="match status" value="1"/>
</dbReference>
<comment type="similarity">
    <text evidence="1">Belongs to the ATG10 family.</text>
</comment>
<dbReference type="GO" id="GO:0061651">
    <property type="term" value="F:Atg12 conjugating enzyme activity"/>
    <property type="evidence" value="ECO:0007669"/>
    <property type="project" value="TreeGrafter"/>
</dbReference>
<keyword evidence="5" id="KW-0072">Autophagy</keyword>
<evidence type="ECO:0000256" key="1">
    <source>
        <dbReference type="ARBA" id="ARBA00005696"/>
    </source>
</evidence>
<dbReference type="RefSeq" id="XP_028142425.1">
    <property type="nucleotide sequence ID" value="XM_028286624.1"/>
</dbReference>
<sequence length="178" mass="20762">MSDGGNVAIKMMSLESFQGFIESIVTISNNISDGWKLISKPEETENHKYILKKQIVQLKNPEDENEEIIAHFEYHVAFSISYGVPVLCFNIWKSNGTMITLEEYWKCNTRFKEYSMYETLTQMDHPVLHQPVYTLHPCRTQEILEPFMEKSKNPIISWLSVVGPYVQLELLEDYLKSC</sequence>
<dbReference type="Gene3D" id="3.30.1460.50">
    <property type="match status" value="1"/>
</dbReference>
<proteinExistence type="inferred from homology"/>
<dbReference type="PANTHER" id="PTHR14957">
    <property type="entry name" value="UBIQUITIN-LIKE-CONJUGATING ENZYME ATG10"/>
    <property type="match status" value="1"/>
</dbReference>
<dbReference type="AlphaFoldDB" id="A0A6P7GE84"/>
<evidence type="ECO:0000256" key="6">
    <source>
        <dbReference type="ARBA" id="ARBA00029833"/>
    </source>
</evidence>
<keyword evidence="3" id="KW-0808">Transferase</keyword>
<accession>A0A6P7GE84</accession>
<dbReference type="FunCoup" id="A0A6P7GE84">
    <property type="interactions" value="78"/>
</dbReference>
<dbReference type="GO" id="GO:0005829">
    <property type="term" value="C:cytosol"/>
    <property type="evidence" value="ECO:0007669"/>
    <property type="project" value="TreeGrafter"/>
</dbReference>
<dbReference type="InterPro" id="IPR007135">
    <property type="entry name" value="Atg3/Atg10"/>
</dbReference>
<evidence type="ECO:0000256" key="5">
    <source>
        <dbReference type="ARBA" id="ARBA00023006"/>
    </source>
</evidence>
<keyword evidence="4" id="KW-0833">Ubl conjugation pathway</keyword>
<dbReference type="GO" id="GO:0032446">
    <property type="term" value="P:protein modification by small protein conjugation"/>
    <property type="evidence" value="ECO:0007669"/>
    <property type="project" value="TreeGrafter"/>
</dbReference>
<dbReference type="GO" id="GO:0000045">
    <property type="term" value="P:autophagosome assembly"/>
    <property type="evidence" value="ECO:0007669"/>
    <property type="project" value="TreeGrafter"/>
</dbReference>
<name>A0A6P7GE84_DIAVI</name>
<evidence type="ECO:0000256" key="2">
    <source>
        <dbReference type="ARBA" id="ARBA00021099"/>
    </source>
</evidence>
<reference evidence="7" key="1">
    <citation type="submission" date="2025-08" db="UniProtKB">
        <authorList>
            <consortium name="RefSeq"/>
        </authorList>
    </citation>
    <scope>IDENTIFICATION</scope>
    <source>
        <tissue evidence="7">Whole insect</tissue>
    </source>
</reference>
<organism evidence="7">
    <name type="scientific">Diabrotica virgifera virgifera</name>
    <name type="common">western corn rootworm</name>
    <dbReference type="NCBI Taxonomy" id="50390"/>
    <lineage>
        <taxon>Eukaryota</taxon>
        <taxon>Metazoa</taxon>
        <taxon>Ecdysozoa</taxon>
        <taxon>Arthropoda</taxon>
        <taxon>Hexapoda</taxon>
        <taxon>Insecta</taxon>
        <taxon>Pterygota</taxon>
        <taxon>Neoptera</taxon>
        <taxon>Endopterygota</taxon>
        <taxon>Coleoptera</taxon>
        <taxon>Polyphaga</taxon>
        <taxon>Cucujiformia</taxon>
        <taxon>Chrysomeloidea</taxon>
        <taxon>Chrysomelidae</taxon>
        <taxon>Galerucinae</taxon>
        <taxon>Diabroticina</taxon>
        <taxon>Diabroticites</taxon>
        <taxon>Diabrotica</taxon>
    </lineage>
</organism>